<evidence type="ECO:0000256" key="5">
    <source>
        <dbReference type="ARBA" id="ARBA00022438"/>
    </source>
</evidence>
<dbReference type="AlphaFoldDB" id="A0A0G2F364"/>
<keyword evidence="6" id="KW-0964">Secreted</keyword>
<dbReference type="FunFam" id="3.40.630.10:FF:000054">
    <property type="entry name" value="Peptide hydrolase"/>
    <property type="match status" value="1"/>
</dbReference>
<keyword evidence="7 13" id="KW-0645">Protease</keyword>
<evidence type="ECO:0000256" key="3">
    <source>
        <dbReference type="ARBA" id="ARBA00005634"/>
    </source>
</evidence>
<feature type="domain" description="PA" evidence="14">
    <location>
        <begin position="139"/>
        <end position="226"/>
    </location>
</feature>
<comment type="subcellular location">
    <subcellularLocation>
        <location evidence="2">Secreted</location>
    </subcellularLocation>
</comment>
<name>A0A0G2F364_9PEZI</name>
<dbReference type="GO" id="GO:0046872">
    <property type="term" value="F:metal ion binding"/>
    <property type="evidence" value="ECO:0007669"/>
    <property type="project" value="UniProtKB-KW"/>
</dbReference>
<comment type="similarity">
    <text evidence="4">Belongs to the peptidase M28 family. M28A subfamily.</text>
</comment>
<dbReference type="GO" id="GO:0006508">
    <property type="term" value="P:proteolysis"/>
    <property type="evidence" value="ECO:0007669"/>
    <property type="project" value="UniProtKB-KW"/>
</dbReference>
<evidence type="ECO:0000256" key="6">
    <source>
        <dbReference type="ARBA" id="ARBA00022525"/>
    </source>
</evidence>
<proteinExistence type="inferred from homology"/>
<evidence type="ECO:0000256" key="8">
    <source>
        <dbReference type="ARBA" id="ARBA00022723"/>
    </source>
</evidence>
<evidence type="ECO:0000256" key="7">
    <source>
        <dbReference type="ARBA" id="ARBA00022670"/>
    </source>
</evidence>
<dbReference type="GO" id="GO:0005576">
    <property type="term" value="C:extracellular region"/>
    <property type="evidence" value="ECO:0007669"/>
    <property type="project" value="UniProtKB-SubCell"/>
</dbReference>
<keyword evidence="10 13" id="KW-0378">Hydrolase</keyword>
<dbReference type="Gene3D" id="3.40.630.10">
    <property type="entry name" value="Zn peptidases"/>
    <property type="match status" value="1"/>
</dbReference>
<keyword evidence="12" id="KW-0325">Glycoprotein</keyword>
<organism evidence="16 17">
    <name type="scientific">Diplodia seriata</name>
    <dbReference type="NCBI Taxonomy" id="420778"/>
    <lineage>
        <taxon>Eukaryota</taxon>
        <taxon>Fungi</taxon>
        <taxon>Dikarya</taxon>
        <taxon>Ascomycota</taxon>
        <taxon>Pezizomycotina</taxon>
        <taxon>Dothideomycetes</taxon>
        <taxon>Dothideomycetes incertae sedis</taxon>
        <taxon>Botryosphaeriales</taxon>
        <taxon>Botryosphaeriaceae</taxon>
        <taxon>Diplodia</taxon>
    </lineage>
</organism>
<feature type="chain" id="PRO_5005117797" description="Peptide hydrolase" evidence="13">
    <location>
        <begin position="21"/>
        <end position="524"/>
    </location>
</feature>
<evidence type="ECO:0000256" key="11">
    <source>
        <dbReference type="ARBA" id="ARBA00022833"/>
    </source>
</evidence>
<dbReference type="EMBL" id="LAQI01000005">
    <property type="protein sequence ID" value="KKY28716.1"/>
    <property type="molecule type" value="Genomic_DNA"/>
</dbReference>
<gene>
    <name evidence="16" type="ORF">UCDDS831_g00101</name>
</gene>
<dbReference type="GO" id="GO:0004177">
    <property type="term" value="F:aminopeptidase activity"/>
    <property type="evidence" value="ECO:0007669"/>
    <property type="project" value="UniProtKB-KW"/>
</dbReference>
<keyword evidence="11 13" id="KW-0862">Zinc</keyword>
<dbReference type="EC" id="3.4.-.-" evidence="13"/>
<dbReference type="GO" id="GO:0008235">
    <property type="term" value="F:metalloexopeptidase activity"/>
    <property type="evidence" value="ECO:0007669"/>
    <property type="project" value="InterPro"/>
</dbReference>
<dbReference type="SUPFAM" id="SSF52025">
    <property type="entry name" value="PA domain"/>
    <property type="match status" value="1"/>
</dbReference>
<protein>
    <recommendedName>
        <fullName evidence="13">Peptide hydrolase</fullName>
        <ecNumber evidence="13">3.4.-.-</ecNumber>
    </recommendedName>
</protein>
<comment type="similarity">
    <text evidence="3">Belongs to the peptidase M28 family. M28B subfamily.</text>
</comment>
<dbReference type="CDD" id="cd03876">
    <property type="entry name" value="M28_SGAP_like"/>
    <property type="match status" value="1"/>
</dbReference>
<feature type="signal peptide" evidence="13">
    <location>
        <begin position="1"/>
        <end position="20"/>
    </location>
</feature>
<comment type="caution">
    <text evidence="16">The sequence shown here is derived from an EMBL/GenBank/DDBJ whole genome shotgun (WGS) entry which is preliminary data.</text>
</comment>
<evidence type="ECO:0000256" key="1">
    <source>
        <dbReference type="ARBA" id="ARBA00001947"/>
    </source>
</evidence>
<dbReference type="PANTHER" id="PTHR12147">
    <property type="entry name" value="METALLOPEPTIDASE M28 FAMILY MEMBER"/>
    <property type="match status" value="1"/>
</dbReference>
<evidence type="ECO:0000256" key="12">
    <source>
        <dbReference type="ARBA" id="ARBA00023180"/>
    </source>
</evidence>
<evidence type="ECO:0000259" key="14">
    <source>
        <dbReference type="Pfam" id="PF02225"/>
    </source>
</evidence>
<dbReference type="InterPro" id="IPR007484">
    <property type="entry name" value="Peptidase_M28"/>
</dbReference>
<comment type="cofactor">
    <cofactor evidence="1">
        <name>Zn(2+)</name>
        <dbReference type="ChEBI" id="CHEBI:29105"/>
    </cofactor>
</comment>
<dbReference type="PANTHER" id="PTHR12147:SF26">
    <property type="entry name" value="PEPTIDASE M28 DOMAIN-CONTAINING PROTEIN"/>
    <property type="match status" value="1"/>
</dbReference>
<keyword evidence="9 13" id="KW-0732">Signal</keyword>
<reference evidence="16 17" key="2">
    <citation type="submission" date="2015-05" db="EMBL/GenBank/DDBJ databases">
        <title>Distinctive expansion of gene families associated with plant cell wall degradation and secondary metabolism in the genomes of grapevine trunk pathogens.</title>
        <authorList>
            <person name="Lawrence D.P."/>
            <person name="Travadon R."/>
            <person name="Rolshausen P.E."/>
            <person name="Baumgartner K."/>
        </authorList>
    </citation>
    <scope>NUCLEOTIDE SEQUENCE [LARGE SCALE GENOMIC DNA]</scope>
    <source>
        <strain evidence="16">DS831</strain>
    </source>
</reference>
<evidence type="ECO:0000256" key="4">
    <source>
        <dbReference type="ARBA" id="ARBA00005957"/>
    </source>
</evidence>
<reference evidence="16 17" key="1">
    <citation type="submission" date="2015-03" db="EMBL/GenBank/DDBJ databases">
        <authorList>
            <person name="Morales-Cruz A."/>
            <person name="Amrine K.C."/>
            <person name="Cantu D."/>
        </authorList>
    </citation>
    <scope>NUCLEOTIDE SEQUENCE [LARGE SCALE GENOMIC DNA]</scope>
    <source>
        <strain evidence="16">DS831</strain>
    </source>
</reference>
<evidence type="ECO:0000256" key="13">
    <source>
        <dbReference type="RuleBase" id="RU361240"/>
    </source>
</evidence>
<dbReference type="SUPFAM" id="SSF53187">
    <property type="entry name" value="Zn-dependent exopeptidases"/>
    <property type="match status" value="1"/>
</dbReference>
<dbReference type="Pfam" id="PF02225">
    <property type="entry name" value="PA"/>
    <property type="match status" value="1"/>
</dbReference>
<evidence type="ECO:0000256" key="9">
    <source>
        <dbReference type="ARBA" id="ARBA00022729"/>
    </source>
</evidence>
<dbReference type="Proteomes" id="UP000034182">
    <property type="component" value="Unassembled WGS sequence"/>
</dbReference>
<evidence type="ECO:0000313" key="16">
    <source>
        <dbReference type="EMBL" id="KKY28716.1"/>
    </source>
</evidence>
<keyword evidence="8 13" id="KW-0479">Metal-binding</keyword>
<keyword evidence="5 16" id="KW-0031">Aminopeptidase</keyword>
<dbReference type="InterPro" id="IPR041756">
    <property type="entry name" value="M28_SGAP-like"/>
</dbReference>
<dbReference type="InterPro" id="IPR046450">
    <property type="entry name" value="PA_dom_sf"/>
</dbReference>
<sequence length="524" mass="54671">MRSAFRSAAAVGALAHLAAAAPNPYAWKPAPKPRDVWRPAVNSEELQAAISGDALLGHEEQLQSFAYAYPERNRIMGGQAHNDTVTYIYETLTALGDYYDVTLQPWSSVVQVSGEASLAIDGANITDASLMEYSSSGNVSAPLVAVSNFGCDQSDYPSEVSGNVALISRGTCEFGLKSVYAGLAGATAAVIYNNVEGTLSGTLGTPRDEGPYVPTVGISNELGLELVDEIAGGASPVADVYVSTVISNATTYNVLAQTRGGDQNNTLILSGHSDSVAAGPGINDDGSGSTGILEVALQLSNYTTTNSVRFAWWSGEEEGLLGSTYYVETLPAAELAKLRLMLDFDMIASPNYIYAVYDGDGSAYNISGPAGSAEAEALFVDYYAAHGVGSVAAEFDGRSDYGPFLDAGVACGGVFTGAEGIKTAEEAALFGGEAGVAYDVNYHGAGDTTANLNMTAFVLNTQAIAHAVATYATSFDSLNQGAAVARRGVQWRKPVLEGKRGEAPRVARSKRNAFKSKKTGKMFG</sequence>
<evidence type="ECO:0000256" key="2">
    <source>
        <dbReference type="ARBA" id="ARBA00004613"/>
    </source>
</evidence>
<dbReference type="CDD" id="cd02130">
    <property type="entry name" value="PA_ScAPY_like"/>
    <property type="match status" value="1"/>
</dbReference>
<dbReference type="InterPro" id="IPR003137">
    <property type="entry name" value="PA_domain"/>
</dbReference>
<evidence type="ECO:0000313" key="17">
    <source>
        <dbReference type="Proteomes" id="UP000034182"/>
    </source>
</evidence>
<evidence type="ECO:0000256" key="10">
    <source>
        <dbReference type="ARBA" id="ARBA00022801"/>
    </source>
</evidence>
<dbReference type="Gene3D" id="3.50.30.30">
    <property type="match status" value="1"/>
</dbReference>
<feature type="domain" description="Peptidase M28" evidence="15">
    <location>
        <begin position="253"/>
        <end position="467"/>
    </location>
</feature>
<dbReference type="InterPro" id="IPR045175">
    <property type="entry name" value="M28_fam"/>
</dbReference>
<dbReference type="Pfam" id="PF04389">
    <property type="entry name" value="Peptidase_M28"/>
    <property type="match status" value="1"/>
</dbReference>
<evidence type="ECO:0000259" key="15">
    <source>
        <dbReference type="Pfam" id="PF04389"/>
    </source>
</evidence>
<accession>A0A0G2F364</accession>